<protein>
    <submittedName>
        <fullName evidence="1">Uncharacterized protein</fullName>
    </submittedName>
</protein>
<organism evidence="1 2">
    <name type="scientific">Ensete ventricosum</name>
    <name type="common">Abyssinian banana</name>
    <name type="synonym">Musa ensete</name>
    <dbReference type="NCBI Taxonomy" id="4639"/>
    <lineage>
        <taxon>Eukaryota</taxon>
        <taxon>Viridiplantae</taxon>
        <taxon>Streptophyta</taxon>
        <taxon>Embryophyta</taxon>
        <taxon>Tracheophyta</taxon>
        <taxon>Spermatophyta</taxon>
        <taxon>Magnoliopsida</taxon>
        <taxon>Liliopsida</taxon>
        <taxon>Zingiberales</taxon>
        <taxon>Musaceae</taxon>
        <taxon>Ensete</taxon>
    </lineage>
</organism>
<proteinExistence type="predicted"/>
<evidence type="ECO:0000313" key="1">
    <source>
        <dbReference type="EMBL" id="KAJ8483622.1"/>
    </source>
</evidence>
<dbReference type="Proteomes" id="UP001222027">
    <property type="component" value="Unassembled WGS sequence"/>
</dbReference>
<sequence>MLRGFTGLKLLEFYSCKNLRSLPPELDALRSLQVLHVYYCPQIQSLPEMGLPASLKNLHFDCCHPMLTEQLEKHLVKMKISGRFNGDYKTGKGDEMEISIPSTTNLDPIEGLANPIRGSTESDSVWGLGFNYEDVTGIRGIGDADILGEQFGILSGSASFSVRLHRCRRKPFRRGMEMQLQKSDFS</sequence>
<dbReference type="InterPro" id="IPR032675">
    <property type="entry name" value="LRR_dom_sf"/>
</dbReference>
<dbReference type="EMBL" id="JAQQAF010000005">
    <property type="protein sequence ID" value="KAJ8483622.1"/>
    <property type="molecule type" value="Genomic_DNA"/>
</dbReference>
<accession>A0AAV8QV14</accession>
<reference evidence="1 2" key="1">
    <citation type="submission" date="2022-12" db="EMBL/GenBank/DDBJ databases">
        <title>Chromosome-scale assembly of the Ensete ventricosum genome.</title>
        <authorList>
            <person name="Dussert Y."/>
            <person name="Stocks J."/>
            <person name="Wendawek A."/>
            <person name="Woldeyes F."/>
            <person name="Nichols R.A."/>
            <person name="Borrell J.S."/>
        </authorList>
    </citation>
    <scope>NUCLEOTIDE SEQUENCE [LARGE SCALE GENOMIC DNA]</scope>
    <source>
        <strain evidence="2">cv. Maze</strain>
        <tissue evidence="1">Seeds</tissue>
    </source>
</reference>
<gene>
    <name evidence="1" type="ORF">OPV22_016107</name>
</gene>
<dbReference type="Gene3D" id="3.80.10.10">
    <property type="entry name" value="Ribonuclease Inhibitor"/>
    <property type="match status" value="1"/>
</dbReference>
<name>A0AAV8QV14_ENSVE</name>
<comment type="caution">
    <text evidence="1">The sequence shown here is derived from an EMBL/GenBank/DDBJ whole genome shotgun (WGS) entry which is preliminary data.</text>
</comment>
<keyword evidence="2" id="KW-1185">Reference proteome</keyword>
<evidence type="ECO:0000313" key="2">
    <source>
        <dbReference type="Proteomes" id="UP001222027"/>
    </source>
</evidence>
<dbReference type="SUPFAM" id="SSF52058">
    <property type="entry name" value="L domain-like"/>
    <property type="match status" value="1"/>
</dbReference>
<dbReference type="AlphaFoldDB" id="A0AAV8QV14"/>